<evidence type="ECO:0000256" key="1">
    <source>
        <dbReference type="SAM" id="MobiDB-lite"/>
    </source>
</evidence>
<feature type="region of interest" description="Disordered" evidence="1">
    <location>
        <begin position="38"/>
        <end position="92"/>
    </location>
</feature>
<feature type="region of interest" description="Disordered" evidence="1">
    <location>
        <begin position="242"/>
        <end position="273"/>
    </location>
</feature>
<keyword evidence="3" id="KW-1185">Reference proteome</keyword>
<protein>
    <submittedName>
        <fullName evidence="2">Uncharacterized protein</fullName>
    </submittedName>
</protein>
<feature type="compositionally biased region" description="Polar residues" evidence="1">
    <location>
        <begin position="195"/>
        <end position="221"/>
    </location>
</feature>
<dbReference type="HOGENOM" id="CLU_1019363_0_0_1"/>
<sequence>MMLSTGNVEAYRRRRHVRAEAESLKRQVLEQESLAEEFRSAEHLDKEKKEDRRKLNTLIQQRERRVSGPLHDDHIDVESQSSEDSDELDNERQRLAAERRRMEAERRRLAAERLALENERRRLQQAQRPPLNPHETFGMHEDPLPHGRPIPGIYNAPIPPPMEHSRLFEPRIDILPPPPPPPPVANKRRHATAPPNDTRTSILERSATQSGPKRTQSTNTPHYYVRVADEVTQTVHPLVVPLRHSDPTSTTRRRESGYVRRRTSRRVRSWRLV</sequence>
<name>M2MVY5_BAUPA</name>
<reference evidence="2 3" key="1">
    <citation type="journal article" date="2012" name="PLoS Pathog.">
        <title>Diverse lifestyles and strategies of plant pathogenesis encoded in the genomes of eighteen Dothideomycetes fungi.</title>
        <authorList>
            <person name="Ohm R.A."/>
            <person name="Feau N."/>
            <person name="Henrissat B."/>
            <person name="Schoch C.L."/>
            <person name="Horwitz B.A."/>
            <person name="Barry K.W."/>
            <person name="Condon B.J."/>
            <person name="Copeland A.C."/>
            <person name="Dhillon B."/>
            <person name="Glaser F."/>
            <person name="Hesse C.N."/>
            <person name="Kosti I."/>
            <person name="LaButti K."/>
            <person name="Lindquist E.A."/>
            <person name="Lucas S."/>
            <person name="Salamov A.A."/>
            <person name="Bradshaw R.E."/>
            <person name="Ciuffetti L."/>
            <person name="Hamelin R.C."/>
            <person name="Kema G.H.J."/>
            <person name="Lawrence C."/>
            <person name="Scott J.A."/>
            <person name="Spatafora J.W."/>
            <person name="Turgeon B.G."/>
            <person name="de Wit P.J.G.M."/>
            <person name="Zhong S."/>
            <person name="Goodwin S.B."/>
            <person name="Grigoriev I.V."/>
        </authorList>
    </citation>
    <scope>NUCLEOTIDE SEQUENCE [LARGE SCALE GENOMIC DNA]</scope>
    <source>
        <strain evidence="2 3">UAMH 10762</strain>
    </source>
</reference>
<dbReference type="GeneID" id="19114938"/>
<dbReference type="KEGG" id="bcom:BAUCODRAFT_499642"/>
<dbReference type="AlphaFoldDB" id="M2MVY5"/>
<dbReference type="Proteomes" id="UP000011761">
    <property type="component" value="Unassembled WGS sequence"/>
</dbReference>
<feature type="compositionally biased region" description="Basic residues" evidence="1">
    <location>
        <begin position="259"/>
        <end position="273"/>
    </location>
</feature>
<gene>
    <name evidence="2" type="ORF">BAUCODRAFT_499642</name>
</gene>
<evidence type="ECO:0000313" key="2">
    <source>
        <dbReference type="EMBL" id="EMC95718.1"/>
    </source>
</evidence>
<evidence type="ECO:0000313" key="3">
    <source>
        <dbReference type="Proteomes" id="UP000011761"/>
    </source>
</evidence>
<organism evidence="2 3">
    <name type="scientific">Baudoinia panamericana (strain UAMH 10762)</name>
    <name type="common">Angels' share fungus</name>
    <name type="synonym">Baudoinia compniacensis (strain UAMH 10762)</name>
    <dbReference type="NCBI Taxonomy" id="717646"/>
    <lineage>
        <taxon>Eukaryota</taxon>
        <taxon>Fungi</taxon>
        <taxon>Dikarya</taxon>
        <taxon>Ascomycota</taxon>
        <taxon>Pezizomycotina</taxon>
        <taxon>Dothideomycetes</taxon>
        <taxon>Dothideomycetidae</taxon>
        <taxon>Mycosphaerellales</taxon>
        <taxon>Teratosphaeriaceae</taxon>
        <taxon>Baudoinia</taxon>
    </lineage>
</organism>
<proteinExistence type="predicted"/>
<feature type="compositionally biased region" description="Basic and acidic residues" evidence="1">
    <location>
        <begin position="38"/>
        <end position="54"/>
    </location>
</feature>
<feature type="region of interest" description="Disordered" evidence="1">
    <location>
        <begin position="177"/>
        <end position="221"/>
    </location>
</feature>
<dbReference type="EMBL" id="KB445556">
    <property type="protein sequence ID" value="EMC95718.1"/>
    <property type="molecule type" value="Genomic_DNA"/>
</dbReference>
<feature type="compositionally biased region" description="Basic and acidic residues" evidence="1">
    <location>
        <begin position="61"/>
        <end position="77"/>
    </location>
</feature>
<dbReference type="RefSeq" id="XP_007677124.1">
    <property type="nucleotide sequence ID" value="XM_007678934.1"/>
</dbReference>
<accession>M2MVY5</accession>